<organism evidence="2 3">
    <name type="scientific">Pelagicoccus mobilis</name>
    <dbReference type="NCBI Taxonomy" id="415221"/>
    <lineage>
        <taxon>Bacteria</taxon>
        <taxon>Pseudomonadati</taxon>
        <taxon>Verrucomicrobiota</taxon>
        <taxon>Opitutia</taxon>
        <taxon>Puniceicoccales</taxon>
        <taxon>Pelagicoccaceae</taxon>
        <taxon>Pelagicoccus</taxon>
    </lineage>
</organism>
<accession>A0A934RVH7</accession>
<evidence type="ECO:0000313" key="3">
    <source>
        <dbReference type="Proteomes" id="UP000617628"/>
    </source>
</evidence>
<protein>
    <submittedName>
        <fullName evidence="2">Uncharacterized protein</fullName>
    </submittedName>
</protein>
<evidence type="ECO:0000256" key="1">
    <source>
        <dbReference type="SAM" id="MobiDB-lite"/>
    </source>
</evidence>
<sequence length="66" mass="7205">MHEDASPLEQIDSPVAAAPLAERQPELDGASTLMVKFLAIKHEIQEYLTAIDGSHLSSTFGLEVRE</sequence>
<feature type="region of interest" description="Disordered" evidence="1">
    <location>
        <begin position="1"/>
        <end position="22"/>
    </location>
</feature>
<reference evidence="2" key="1">
    <citation type="submission" date="2021-01" db="EMBL/GenBank/DDBJ databases">
        <title>Modified the classification status of verrucomicrobia.</title>
        <authorList>
            <person name="Feng X."/>
        </authorList>
    </citation>
    <scope>NUCLEOTIDE SEQUENCE</scope>
    <source>
        <strain evidence="2">KCTC 13126</strain>
    </source>
</reference>
<proteinExistence type="predicted"/>
<dbReference type="Proteomes" id="UP000617628">
    <property type="component" value="Unassembled WGS sequence"/>
</dbReference>
<gene>
    <name evidence="2" type="ORF">JIN87_10120</name>
</gene>
<keyword evidence="3" id="KW-1185">Reference proteome</keyword>
<dbReference type="RefSeq" id="WP_200355442.1">
    <property type="nucleotide sequence ID" value="NZ_JAENIL010000016.1"/>
</dbReference>
<evidence type="ECO:0000313" key="2">
    <source>
        <dbReference type="EMBL" id="MBK1877226.1"/>
    </source>
</evidence>
<dbReference type="EMBL" id="JAENIL010000016">
    <property type="protein sequence ID" value="MBK1877226.1"/>
    <property type="molecule type" value="Genomic_DNA"/>
</dbReference>
<comment type="caution">
    <text evidence="2">The sequence shown here is derived from an EMBL/GenBank/DDBJ whole genome shotgun (WGS) entry which is preliminary data.</text>
</comment>
<dbReference type="AlphaFoldDB" id="A0A934RVH7"/>
<name>A0A934RVH7_9BACT</name>